<gene>
    <name evidence="1" type="ORF">BF17_14320</name>
</gene>
<proteinExistence type="predicted"/>
<keyword evidence="2" id="KW-1185">Reference proteome</keyword>
<name>A0ABM5PZA5_9GAMM</name>
<evidence type="ECO:0000313" key="2">
    <source>
        <dbReference type="Proteomes" id="UP000019439"/>
    </source>
</evidence>
<organism evidence="1 2">
    <name type="scientific">Yersinia similis</name>
    <dbReference type="NCBI Taxonomy" id="367190"/>
    <lineage>
        <taxon>Bacteria</taxon>
        <taxon>Pseudomonadati</taxon>
        <taxon>Pseudomonadota</taxon>
        <taxon>Gammaproteobacteria</taxon>
        <taxon>Enterobacterales</taxon>
        <taxon>Yersiniaceae</taxon>
        <taxon>Yersinia</taxon>
    </lineage>
</organism>
<reference evidence="1 2" key="1">
    <citation type="journal article" date="2014" name="Genome Announc.">
        <title>Genome Sequence of Yersinia similis Y228T, a Member of the Yersinia pseudotuberculosis Complex.</title>
        <authorList>
            <person name="Sprague L.D."/>
            <person name="Neubauer H."/>
        </authorList>
    </citation>
    <scope>NUCLEOTIDE SEQUENCE [LARGE SCALE GENOMIC DNA]</scope>
    <source>
        <strain evidence="1 2">228</strain>
    </source>
</reference>
<sequence>MQSARERGGSSMIISNVKVMSLVAMFQQIQRWWRIRELRKHWTDDQQLLKIAKKRGWFLVLDTFSFESNYRMLRLFSNHLNRVGGGWHD</sequence>
<dbReference type="Proteomes" id="UP000019439">
    <property type="component" value="Chromosome"/>
</dbReference>
<evidence type="ECO:0000313" key="1">
    <source>
        <dbReference type="EMBL" id="AHK20352.1"/>
    </source>
</evidence>
<dbReference type="EMBL" id="CP007230">
    <property type="protein sequence ID" value="AHK20352.1"/>
    <property type="molecule type" value="Genomic_DNA"/>
</dbReference>
<protein>
    <recommendedName>
        <fullName evidence="3">Transposase</fullName>
    </recommendedName>
</protein>
<evidence type="ECO:0008006" key="3">
    <source>
        <dbReference type="Google" id="ProtNLM"/>
    </source>
</evidence>
<accession>A0ABM5PZA5</accession>